<dbReference type="Proteomes" id="UP000246073">
    <property type="component" value="Unassembled WGS sequence"/>
</dbReference>
<evidence type="ECO:0008006" key="4">
    <source>
        <dbReference type="Google" id="ProtNLM"/>
    </source>
</evidence>
<organism evidence="2 3">
    <name type="scientific">Ochrobactrum soli</name>
    <dbReference type="NCBI Taxonomy" id="2448455"/>
    <lineage>
        <taxon>Bacteria</taxon>
        <taxon>Pseudomonadati</taxon>
        <taxon>Pseudomonadota</taxon>
        <taxon>Alphaproteobacteria</taxon>
        <taxon>Hyphomicrobiales</taxon>
        <taxon>Brucellaceae</taxon>
        <taxon>Brucella/Ochrobactrum group</taxon>
        <taxon>Ochrobactrum</taxon>
    </lineage>
</organism>
<accession>A0A2P9HIG2</accession>
<keyword evidence="1" id="KW-0732">Signal</keyword>
<sequence>MNRPGHYAVAIVLSLCGAQAASAADAVTVPPEAPPVVESRRWALQITPYVWAAGLKGDISPFQRAPTIGIEKSFSDVLSDLNFSGFVNVWGRYDRFVVSGDMMYVDTTESHAYGNLPPLPIAIPSGTVVKGDVDSKQFMATLQAGYRVVDTPKFTLDALGGIRFWHISNDVTVSALGLTRSYGESFNWVDPVVGTRALLRLTDKLSLQAQADIGGFGAGSELTWSVLGTVNYLLTDHLSVSAGYKALHVDYDRDGYVFDSRLKGPVLGVTYRF</sequence>
<reference evidence="3" key="1">
    <citation type="submission" date="2017-12" db="EMBL/GenBank/DDBJ databases">
        <authorList>
            <person name="Diaz M."/>
        </authorList>
    </citation>
    <scope>NUCLEOTIDE SEQUENCE [LARGE SCALE GENOMIC DNA]</scope>
    <source>
        <strain evidence="3">FI11154</strain>
    </source>
</reference>
<feature type="signal peptide" evidence="1">
    <location>
        <begin position="1"/>
        <end position="23"/>
    </location>
</feature>
<evidence type="ECO:0000313" key="2">
    <source>
        <dbReference type="EMBL" id="SPL63872.1"/>
    </source>
</evidence>
<dbReference type="SUPFAM" id="SSF56925">
    <property type="entry name" value="OMPA-like"/>
    <property type="match status" value="1"/>
</dbReference>
<dbReference type="AlphaFoldDB" id="A0A2P9HIG2"/>
<proteinExistence type="predicted"/>
<feature type="chain" id="PRO_5015189910" description="Outer membrane protein beta-barrel domain-containing protein" evidence="1">
    <location>
        <begin position="24"/>
        <end position="273"/>
    </location>
</feature>
<protein>
    <recommendedName>
        <fullName evidence="4">Outer membrane protein beta-barrel domain-containing protein</fullName>
    </recommendedName>
</protein>
<dbReference type="EMBL" id="OOFM01000004">
    <property type="protein sequence ID" value="SPL63872.1"/>
    <property type="molecule type" value="Genomic_DNA"/>
</dbReference>
<evidence type="ECO:0000256" key="1">
    <source>
        <dbReference type="SAM" id="SignalP"/>
    </source>
</evidence>
<name>A0A2P9HIG2_9HYPH</name>
<gene>
    <name evidence="2" type="ORF">OHAE_3804</name>
</gene>
<dbReference type="InterPro" id="IPR011250">
    <property type="entry name" value="OMP/PagP_B-barrel"/>
</dbReference>
<evidence type="ECO:0000313" key="3">
    <source>
        <dbReference type="Proteomes" id="UP000246073"/>
    </source>
</evidence>